<accession>A0A9N9BME0</accession>
<gene>
    <name evidence="2" type="ORF">ALEPTO_LOCUS6902</name>
</gene>
<keyword evidence="1" id="KW-1133">Transmembrane helix</keyword>
<name>A0A9N9BME0_9GLOM</name>
<organism evidence="2 3">
    <name type="scientific">Ambispora leptoticha</name>
    <dbReference type="NCBI Taxonomy" id="144679"/>
    <lineage>
        <taxon>Eukaryota</taxon>
        <taxon>Fungi</taxon>
        <taxon>Fungi incertae sedis</taxon>
        <taxon>Mucoromycota</taxon>
        <taxon>Glomeromycotina</taxon>
        <taxon>Glomeromycetes</taxon>
        <taxon>Archaeosporales</taxon>
        <taxon>Ambisporaceae</taxon>
        <taxon>Ambispora</taxon>
    </lineage>
</organism>
<evidence type="ECO:0000256" key="1">
    <source>
        <dbReference type="SAM" id="Phobius"/>
    </source>
</evidence>
<dbReference type="Proteomes" id="UP000789508">
    <property type="component" value="Unassembled WGS sequence"/>
</dbReference>
<dbReference type="AlphaFoldDB" id="A0A9N9BME0"/>
<evidence type="ECO:0000313" key="3">
    <source>
        <dbReference type="Proteomes" id="UP000789508"/>
    </source>
</evidence>
<protein>
    <submittedName>
        <fullName evidence="2">9997_t:CDS:1</fullName>
    </submittedName>
</protein>
<proteinExistence type="predicted"/>
<dbReference type="OrthoDB" id="2377253at2759"/>
<evidence type="ECO:0000313" key="2">
    <source>
        <dbReference type="EMBL" id="CAG8573003.1"/>
    </source>
</evidence>
<keyword evidence="1" id="KW-0472">Membrane</keyword>
<feature type="transmembrane region" description="Helical" evidence="1">
    <location>
        <begin position="176"/>
        <end position="195"/>
    </location>
</feature>
<keyword evidence="1" id="KW-0812">Transmembrane</keyword>
<reference evidence="2" key="1">
    <citation type="submission" date="2021-06" db="EMBL/GenBank/DDBJ databases">
        <authorList>
            <person name="Kallberg Y."/>
            <person name="Tangrot J."/>
            <person name="Rosling A."/>
        </authorList>
    </citation>
    <scope>NUCLEOTIDE SEQUENCE</scope>
    <source>
        <strain evidence="2">FL130A</strain>
    </source>
</reference>
<sequence length="243" mass="27557">MVQLSDVELFEVALLDAFIRNGHLPPNTGMNHTTNKATFNRYFTIKLDDNRLIFHIGRAVLNDPKSVQTFLQVFRVVQPFPITQYFEFHLQALTQELAMTYHNGDNTGRLEHPSERIYTLDLTRYQPHANVTRIVHAFHERSKSSPGRLQHSKKSTKNAFLEVLSDTKKFVAEHPVLVVGTTVSLVTIVLLPFLFPAGVTALAAPAMYGNFAVTWESLYNDKVSTEEIIATLRSIGAYQSYVY</sequence>
<dbReference type="EMBL" id="CAJVPS010002630">
    <property type="protein sequence ID" value="CAG8573003.1"/>
    <property type="molecule type" value="Genomic_DNA"/>
</dbReference>
<keyword evidence="3" id="KW-1185">Reference proteome</keyword>
<comment type="caution">
    <text evidence="2">The sequence shown here is derived from an EMBL/GenBank/DDBJ whole genome shotgun (WGS) entry which is preliminary data.</text>
</comment>